<protein>
    <submittedName>
        <fullName evidence="6">Uncharacterized protein</fullName>
    </submittedName>
</protein>
<reference evidence="6 7" key="1">
    <citation type="journal article" date="2020" name="Microbiol. Resour. Announc.">
        <title>Draft Genome Sequence of a Cladosporium Species Isolated from the Mesophotic Ascidian Didemnum maculosum.</title>
        <authorList>
            <person name="Gioti A."/>
            <person name="Siaperas R."/>
            <person name="Nikolaivits E."/>
            <person name="Le Goff G."/>
            <person name="Ouazzani J."/>
            <person name="Kotoulas G."/>
            <person name="Topakas E."/>
        </authorList>
    </citation>
    <scope>NUCLEOTIDE SEQUENCE [LARGE SCALE GENOMIC DNA]</scope>
    <source>
        <strain evidence="6 7">TM138-S3</strain>
    </source>
</reference>
<dbReference type="Proteomes" id="UP000803884">
    <property type="component" value="Unassembled WGS sequence"/>
</dbReference>
<dbReference type="AlphaFoldDB" id="A0AB34KZW8"/>
<keyword evidence="3 5" id="KW-1133">Transmembrane helix</keyword>
<evidence type="ECO:0000313" key="7">
    <source>
        <dbReference type="Proteomes" id="UP000803884"/>
    </source>
</evidence>
<evidence type="ECO:0000313" key="6">
    <source>
        <dbReference type="EMBL" id="KAL1589622.1"/>
    </source>
</evidence>
<dbReference type="PANTHER" id="PTHR35371">
    <property type="entry name" value="INNER MEMBRANE PROTEIN"/>
    <property type="match status" value="1"/>
</dbReference>
<name>A0AB34KZW8_9PEZI</name>
<sequence length="154" mass="16755">MSSLLNQTNFSLYTLPISWIVCLLPRLYAAYLYTSTTKKPLDIVLPRALADRAKADQALPSTTRDRIVRAEAAQANGLENVGYFAAAVVASNSAGVSKGLLNALSLGYLMSRVLYSWAYTVGETRKVALIRTGVFFAGQGMIFALFILAGNRLR</sequence>
<feature type="transmembrane region" description="Helical" evidence="5">
    <location>
        <begin position="128"/>
        <end position="149"/>
    </location>
</feature>
<dbReference type="SUPFAM" id="SSF161084">
    <property type="entry name" value="MAPEG domain-like"/>
    <property type="match status" value="1"/>
</dbReference>
<evidence type="ECO:0000256" key="1">
    <source>
        <dbReference type="ARBA" id="ARBA00004370"/>
    </source>
</evidence>
<dbReference type="PANTHER" id="PTHR35371:SF1">
    <property type="entry name" value="BLR7753 PROTEIN"/>
    <property type="match status" value="1"/>
</dbReference>
<comment type="caution">
    <text evidence="6">The sequence shown here is derived from an EMBL/GenBank/DDBJ whole genome shotgun (WGS) entry which is preliminary data.</text>
</comment>
<dbReference type="Pfam" id="PF01124">
    <property type="entry name" value="MAPEG"/>
    <property type="match status" value="1"/>
</dbReference>
<dbReference type="Gene3D" id="1.20.120.550">
    <property type="entry name" value="Membrane associated eicosanoid/glutathione metabolism-like domain"/>
    <property type="match status" value="1"/>
</dbReference>
<proteinExistence type="predicted"/>
<evidence type="ECO:0000256" key="2">
    <source>
        <dbReference type="ARBA" id="ARBA00022692"/>
    </source>
</evidence>
<keyword evidence="2 5" id="KW-0812">Transmembrane</keyword>
<dbReference type="RefSeq" id="XP_069232727.1">
    <property type="nucleotide sequence ID" value="XM_069370355.1"/>
</dbReference>
<keyword evidence="4 5" id="KW-0472">Membrane</keyword>
<evidence type="ECO:0000256" key="3">
    <source>
        <dbReference type="ARBA" id="ARBA00022989"/>
    </source>
</evidence>
<dbReference type="InterPro" id="IPR001129">
    <property type="entry name" value="Membr-assoc_MAPEG"/>
</dbReference>
<keyword evidence="7" id="KW-1185">Reference proteome</keyword>
<gene>
    <name evidence="6" type="ORF">WHR41_01749</name>
</gene>
<dbReference type="GO" id="GO:0016020">
    <property type="term" value="C:membrane"/>
    <property type="evidence" value="ECO:0007669"/>
    <property type="project" value="UniProtKB-SubCell"/>
</dbReference>
<dbReference type="InterPro" id="IPR023352">
    <property type="entry name" value="MAPEG-like_dom_sf"/>
</dbReference>
<comment type="subcellular location">
    <subcellularLocation>
        <location evidence="1">Membrane</location>
    </subcellularLocation>
</comment>
<dbReference type="GeneID" id="96003193"/>
<feature type="transmembrane region" description="Helical" evidence="5">
    <location>
        <begin position="12"/>
        <end position="33"/>
    </location>
</feature>
<evidence type="ECO:0000256" key="4">
    <source>
        <dbReference type="ARBA" id="ARBA00023136"/>
    </source>
</evidence>
<accession>A0AB34KZW8</accession>
<dbReference type="EMBL" id="JAAQHG020000004">
    <property type="protein sequence ID" value="KAL1589622.1"/>
    <property type="molecule type" value="Genomic_DNA"/>
</dbReference>
<organism evidence="6 7">
    <name type="scientific">Cladosporium halotolerans</name>
    <dbReference type="NCBI Taxonomy" id="1052096"/>
    <lineage>
        <taxon>Eukaryota</taxon>
        <taxon>Fungi</taxon>
        <taxon>Dikarya</taxon>
        <taxon>Ascomycota</taxon>
        <taxon>Pezizomycotina</taxon>
        <taxon>Dothideomycetes</taxon>
        <taxon>Dothideomycetidae</taxon>
        <taxon>Cladosporiales</taxon>
        <taxon>Cladosporiaceae</taxon>
        <taxon>Cladosporium</taxon>
    </lineage>
</organism>
<evidence type="ECO:0000256" key="5">
    <source>
        <dbReference type="SAM" id="Phobius"/>
    </source>
</evidence>